<dbReference type="GO" id="GO:0003910">
    <property type="term" value="F:DNA ligase (ATP) activity"/>
    <property type="evidence" value="ECO:0007669"/>
    <property type="project" value="InterPro"/>
</dbReference>
<sequence>TTSSIINKVHKKLIPTFDVTLAKRYEEHMKKVKFDKDVWYASRKLDGLRCVGVIDYDGGIEMKSRTGIPFNTLQLVIDELQKLDLKGVVFDGEICIVDEDGNEDFTAILKEYNKKDYTIPNPRYKMFDMIPLEDFNNKKGNQTLGSRISFLKATVPEDNNYLSFVEQTIVRDEEHLNELRDLGKELGWEGMMIRKDEGYEGKRSDRLLKCKFWFDAEYYVKAVVFGDMRVIVEEEVEIDCVDEYGTKYKGTTTKTKEVTEEMLSKVIIEHKGYEVGVGSGFSQEERRYYYEHPE</sequence>
<accession>X1RIY8</accession>
<dbReference type="PANTHER" id="PTHR47810">
    <property type="entry name" value="DNA LIGASE"/>
    <property type="match status" value="1"/>
</dbReference>
<feature type="non-terminal residue" evidence="7">
    <location>
        <position position="294"/>
    </location>
</feature>
<dbReference type="Gene3D" id="3.30.470.30">
    <property type="entry name" value="DNA ligase/mRNA capping enzyme"/>
    <property type="match status" value="1"/>
</dbReference>
<evidence type="ECO:0000256" key="3">
    <source>
        <dbReference type="ARBA" id="ARBA00022705"/>
    </source>
</evidence>
<dbReference type="SUPFAM" id="SSF56091">
    <property type="entry name" value="DNA ligase/mRNA capping enzyme, catalytic domain"/>
    <property type="match status" value="1"/>
</dbReference>
<dbReference type="Pfam" id="PF01068">
    <property type="entry name" value="DNA_ligase_A_M"/>
    <property type="match status" value="1"/>
</dbReference>
<evidence type="ECO:0000256" key="1">
    <source>
        <dbReference type="ARBA" id="ARBA00001968"/>
    </source>
</evidence>
<keyword evidence="3" id="KW-0235">DNA replication</keyword>
<keyword evidence="2" id="KW-0436">Ligase</keyword>
<gene>
    <name evidence="7" type="ORF">S12H4_26213</name>
</gene>
<keyword evidence="5" id="KW-0234">DNA repair</keyword>
<evidence type="ECO:0000256" key="4">
    <source>
        <dbReference type="ARBA" id="ARBA00022763"/>
    </source>
</evidence>
<dbReference type="InterPro" id="IPR012310">
    <property type="entry name" value="DNA_ligase_ATP-dep_cent"/>
</dbReference>
<organism evidence="7">
    <name type="scientific">marine sediment metagenome</name>
    <dbReference type="NCBI Taxonomy" id="412755"/>
    <lineage>
        <taxon>unclassified sequences</taxon>
        <taxon>metagenomes</taxon>
        <taxon>ecological metagenomes</taxon>
    </lineage>
</organism>
<dbReference type="GO" id="GO:0006310">
    <property type="term" value="P:DNA recombination"/>
    <property type="evidence" value="ECO:0007669"/>
    <property type="project" value="InterPro"/>
</dbReference>
<dbReference type="InterPro" id="IPR012340">
    <property type="entry name" value="NA-bd_OB-fold"/>
</dbReference>
<comment type="cofactor">
    <cofactor evidence="1">
        <name>a divalent metal cation</name>
        <dbReference type="ChEBI" id="CHEBI:60240"/>
    </cofactor>
</comment>
<dbReference type="AlphaFoldDB" id="X1RIY8"/>
<proteinExistence type="predicted"/>
<feature type="domain" description="ATP-dependent DNA ligase family profile" evidence="6">
    <location>
        <begin position="21"/>
        <end position="211"/>
    </location>
</feature>
<evidence type="ECO:0000256" key="5">
    <source>
        <dbReference type="ARBA" id="ARBA00023204"/>
    </source>
</evidence>
<comment type="caution">
    <text evidence="7">The sequence shown here is derived from an EMBL/GenBank/DDBJ whole genome shotgun (WGS) entry which is preliminary data.</text>
</comment>
<evidence type="ECO:0000313" key="7">
    <source>
        <dbReference type="EMBL" id="GAI80717.1"/>
    </source>
</evidence>
<dbReference type="GO" id="GO:0005524">
    <property type="term" value="F:ATP binding"/>
    <property type="evidence" value="ECO:0007669"/>
    <property type="project" value="InterPro"/>
</dbReference>
<dbReference type="SUPFAM" id="SSF50249">
    <property type="entry name" value="Nucleic acid-binding proteins"/>
    <property type="match status" value="1"/>
</dbReference>
<keyword evidence="4" id="KW-0227">DNA damage</keyword>
<reference evidence="7" key="1">
    <citation type="journal article" date="2014" name="Front. Microbiol.">
        <title>High frequency of phylogenetically diverse reductive dehalogenase-homologous genes in deep subseafloor sedimentary metagenomes.</title>
        <authorList>
            <person name="Kawai M."/>
            <person name="Futagami T."/>
            <person name="Toyoda A."/>
            <person name="Takaki Y."/>
            <person name="Nishi S."/>
            <person name="Hori S."/>
            <person name="Arai W."/>
            <person name="Tsubouchi T."/>
            <person name="Morono Y."/>
            <person name="Uchiyama I."/>
            <person name="Ito T."/>
            <person name="Fujiyama A."/>
            <person name="Inagaki F."/>
            <person name="Takami H."/>
        </authorList>
    </citation>
    <scope>NUCLEOTIDE SEQUENCE</scope>
    <source>
        <strain evidence="7">Expedition CK06-06</strain>
    </source>
</reference>
<dbReference type="GO" id="GO:0006281">
    <property type="term" value="P:DNA repair"/>
    <property type="evidence" value="ECO:0007669"/>
    <property type="project" value="UniProtKB-KW"/>
</dbReference>
<dbReference type="InterPro" id="IPR050326">
    <property type="entry name" value="NAD_dep_DNA_ligaseB"/>
</dbReference>
<dbReference type="Gene3D" id="2.40.50.140">
    <property type="entry name" value="Nucleic acid-binding proteins"/>
    <property type="match status" value="1"/>
</dbReference>
<name>X1RIY8_9ZZZZ</name>
<dbReference type="EMBL" id="BARW01014854">
    <property type="protein sequence ID" value="GAI80717.1"/>
    <property type="molecule type" value="Genomic_DNA"/>
</dbReference>
<protein>
    <recommendedName>
        <fullName evidence="6">ATP-dependent DNA ligase family profile domain-containing protein</fullName>
    </recommendedName>
</protein>
<dbReference type="PANTHER" id="PTHR47810:SF1">
    <property type="entry name" value="DNA LIGASE B"/>
    <property type="match status" value="1"/>
</dbReference>
<evidence type="ECO:0000259" key="6">
    <source>
        <dbReference type="Pfam" id="PF01068"/>
    </source>
</evidence>
<dbReference type="GO" id="GO:0006260">
    <property type="term" value="P:DNA replication"/>
    <property type="evidence" value="ECO:0007669"/>
    <property type="project" value="UniProtKB-KW"/>
</dbReference>
<evidence type="ECO:0000256" key="2">
    <source>
        <dbReference type="ARBA" id="ARBA00022598"/>
    </source>
</evidence>
<feature type="non-terminal residue" evidence="7">
    <location>
        <position position="1"/>
    </location>
</feature>